<reference evidence="1" key="1">
    <citation type="submission" date="2023-03" db="EMBL/GenBank/DDBJ databases">
        <title>Massive genome expansion in bonnet fungi (Mycena s.s.) driven by repeated elements and novel gene families across ecological guilds.</title>
        <authorList>
            <consortium name="Lawrence Berkeley National Laboratory"/>
            <person name="Harder C.B."/>
            <person name="Miyauchi S."/>
            <person name="Viragh M."/>
            <person name="Kuo A."/>
            <person name="Thoen E."/>
            <person name="Andreopoulos B."/>
            <person name="Lu D."/>
            <person name="Skrede I."/>
            <person name="Drula E."/>
            <person name="Henrissat B."/>
            <person name="Morin E."/>
            <person name="Kohler A."/>
            <person name="Barry K."/>
            <person name="LaButti K."/>
            <person name="Morin E."/>
            <person name="Salamov A."/>
            <person name="Lipzen A."/>
            <person name="Mereny Z."/>
            <person name="Hegedus B."/>
            <person name="Baldrian P."/>
            <person name="Stursova M."/>
            <person name="Weitz H."/>
            <person name="Taylor A."/>
            <person name="Grigoriev I.V."/>
            <person name="Nagy L.G."/>
            <person name="Martin F."/>
            <person name="Kauserud H."/>
        </authorList>
    </citation>
    <scope>NUCLEOTIDE SEQUENCE</scope>
    <source>
        <strain evidence="1">CBHHK182m</strain>
    </source>
</reference>
<evidence type="ECO:0000313" key="2">
    <source>
        <dbReference type="Proteomes" id="UP001215598"/>
    </source>
</evidence>
<dbReference type="SUPFAM" id="SSF52047">
    <property type="entry name" value="RNI-like"/>
    <property type="match status" value="1"/>
</dbReference>
<proteinExistence type="predicted"/>
<evidence type="ECO:0000313" key="1">
    <source>
        <dbReference type="EMBL" id="KAJ7776169.1"/>
    </source>
</evidence>
<protein>
    <submittedName>
        <fullName evidence="1">Uncharacterized protein</fullName>
    </submittedName>
</protein>
<dbReference type="EMBL" id="JARKIB010000009">
    <property type="protein sequence ID" value="KAJ7776169.1"/>
    <property type="molecule type" value="Genomic_DNA"/>
</dbReference>
<sequence>MSTKKPFDFPPEMEREIFETAAIRHPKMICTLLLVCHRVHVWVEPLLYRVIYIPHTSSPVLTAIQSKPSTFLQLAVHHLSITPVQEAPKILLNCSSVHNLFLGGVVTPDILDILDRMRVRKMSITLPLPLLRWPEQALTRPAFRHVTHLDMYQEENEHSSWVDWSSLASLPALTHLCLSETMASDILHEVLAECPRLVIMVTAWWNDGVEDVTSFAETFTNTDPRVVLMAVPSYSEDWKIGAEGGDDFWARADTFVARKRRGEVEKNCFVLEG</sequence>
<name>A0AAD7K176_9AGAR</name>
<organism evidence="1 2">
    <name type="scientific">Mycena metata</name>
    <dbReference type="NCBI Taxonomy" id="1033252"/>
    <lineage>
        <taxon>Eukaryota</taxon>
        <taxon>Fungi</taxon>
        <taxon>Dikarya</taxon>
        <taxon>Basidiomycota</taxon>
        <taxon>Agaricomycotina</taxon>
        <taxon>Agaricomycetes</taxon>
        <taxon>Agaricomycetidae</taxon>
        <taxon>Agaricales</taxon>
        <taxon>Marasmiineae</taxon>
        <taxon>Mycenaceae</taxon>
        <taxon>Mycena</taxon>
    </lineage>
</organism>
<keyword evidence="2" id="KW-1185">Reference proteome</keyword>
<accession>A0AAD7K176</accession>
<gene>
    <name evidence="1" type="ORF">B0H16DRAFT_1879574</name>
</gene>
<dbReference type="AlphaFoldDB" id="A0AAD7K176"/>
<dbReference type="Proteomes" id="UP001215598">
    <property type="component" value="Unassembled WGS sequence"/>
</dbReference>
<comment type="caution">
    <text evidence="1">The sequence shown here is derived from an EMBL/GenBank/DDBJ whole genome shotgun (WGS) entry which is preliminary data.</text>
</comment>